<evidence type="ECO:0000256" key="1">
    <source>
        <dbReference type="SAM" id="MobiDB-lite"/>
    </source>
</evidence>
<dbReference type="EMBL" id="ML170184">
    <property type="protein sequence ID" value="TDL20956.1"/>
    <property type="molecule type" value="Genomic_DNA"/>
</dbReference>
<feature type="compositionally biased region" description="Low complexity" evidence="1">
    <location>
        <begin position="144"/>
        <end position="159"/>
    </location>
</feature>
<keyword evidence="3" id="KW-1185">Reference proteome</keyword>
<feature type="region of interest" description="Disordered" evidence="1">
    <location>
        <begin position="297"/>
        <end position="362"/>
    </location>
</feature>
<evidence type="ECO:0000313" key="2">
    <source>
        <dbReference type="EMBL" id="TDL20956.1"/>
    </source>
</evidence>
<gene>
    <name evidence="2" type="ORF">BD410DRAFT_899232</name>
</gene>
<dbReference type="Proteomes" id="UP000294933">
    <property type="component" value="Unassembled WGS sequence"/>
</dbReference>
<proteinExistence type="predicted"/>
<feature type="compositionally biased region" description="Pro residues" evidence="1">
    <location>
        <begin position="116"/>
        <end position="128"/>
    </location>
</feature>
<feature type="compositionally biased region" description="Acidic residues" evidence="1">
    <location>
        <begin position="189"/>
        <end position="201"/>
    </location>
</feature>
<sequence>MAILLPAEGLFILGRSQPRSLRILGRHEYHACCLVGNPFRHVPPAPPTPVYRDDHAEVDDEAAPATATPPGSPILAQALTKEDDASDTDMSEQFDEGVSINDYDPAIFGGSSPFTSAPPTPSPSPAPTPRLAIIYDPAPFGGESPLTTPASSPSQSALLSDSELDSDLLFERLAARRRVMHRQRYIWSSDEDTDDESDIEPTAEQQTPDASHTSSPILSVTLVRDQALSTTNSGEDGEYQLVCGAQYAEEVQDATTIASTAPESDQAAILSGKGKRTALEDNDVDVDVAALASVPTFPQHTPITGKREADSNSVASVPTSTPAVAEQSSASSVAQDRTCEASVTAHQSSMSPGPSTRRDQGVSSELIADVLIGVLMRSQQLWTLLDDVLKISRGLGHVWSDGDLANATSSHLCLVRREKSGSIYFQYDESTDNDFDRHWNYSVRMEKTLLALRRET</sequence>
<feature type="compositionally biased region" description="Polar residues" evidence="1">
    <location>
        <begin position="344"/>
        <end position="354"/>
    </location>
</feature>
<evidence type="ECO:0000313" key="3">
    <source>
        <dbReference type="Proteomes" id="UP000294933"/>
    </source>
</evidence>
<accession>A0A4Y7Q0X5</accession>
<name>A0A4Y7Q0X5_9AGAM</name>
<feature type="region of interest" description="Disordered" evidence="1">
    <location>
        <begin position="189"/>
        <end position="218"/>
    </location>
</feature>
<feature type="region of interest" description="Disordered" evidence="1">
    <location>
        <begin position="100"/>
        <end position="159"/>
    </location>
</feature>
<protein>
    <submittedName>
        <fullName evidence="2">Uncharacterized protein</fullName>
    </submittedName>
</protein>
<feature type="compositionally biased region" description="Low complexity" evidence="1">
    <location>
        <begin position="323"/>
        <end position="335"/>
    </location>
</feature>
<feature type="compositionally biased region" description="Polar residues" evidence="1">
    <location>
        <begin position="311"/>
        <end position="322"/>
    </location>
</feature>
<dbReference type="VEuPathDB" id="FungiDB:BD410DRAFT_899232"/>
<dbReference type="AlphaFoldDB" id="A0A4Y7Q0X5"/>
<reference evidence="2 3" key="1">
    <citation type="submission" date="2018-06" db="EMBL/GenBank/DDBJ databases">
        <title>A transcriptomic atlas of mushroom development highlights an independent origin of complex multicellularity.</title>
        <authorList>
            <consortium name="DOE Joint Genome Institute"/>
            <person name="Krizsan K."/>
            <person name="Almasi E."/>
            <person name="Merenyi Z."/>
            <person name="Sahu N."/>
            <person name="Viragh M."/>
            <person name="Koszo T."/>
            <person name="Mondo S."/>
            <person name="Kiss B."/>
            <person name="Balint B."/>
            <person name="Kues U."/>
            <person name="Barry K."/>
            <person name="Hegedus J.C."/>
            <person name="Henrissat B."/>
            <person name="Johnson J."/>
            <person name="Lipzen A."/>
            <person name="Ohm R."/>
            <person name="Nagy I."/>
            <person name="Pangilinan J."/>
            <person name="Yan J."/>
            <person name="Xiong Y."/>
            <person name="Grigoriev I.V."/>
            <person name="Hibbett D.S."/>
            <person name="Nagy L.G."/>
        </authorList>
    </citation>
    <scope>NUCLEOTIDE SEQUENCE [LARGE SCALE GENOMIC DNA]</scope>
    <source>
        <strain evidence="2 3">SZMC22713</strain>
    </source>
</reference>
<organism evidence="2 3">
    <name type="scientific">Rickenella mellea</name>
    <dbReference type="NCBI Taxonomy" id="50990"/>
    <lineage>
        <taxon>Eukaryota</taxon>
        <taxon>Fungi</taxon>
        <taxon>Dikarya</taxon>
        <taxon>Basidiomycota</taxon>
        <taxon>Agaricomycotina</taxon>
        <taxon>Agaricomycetes</taxon>
        <taxon>Hymenochaetales</taxon>
        <taxon>Rickenellaceae</taxon>
        <taxon>Rickenella</taxon>
    </lineage>
</organism>
<feature type="compositionally biased region" description="Polar residues" evidence="1">
    <location>
        <begin position="203"/>
        <end position="218"/>
    </location>
</feature>